<evidence type="ECO:0000256" key="1">
    <source>
        <dbReference type="SAM" id="MobiDB-lite"/>
    </source>
</evidence>
<feature type="chain" id="PRO_5039560788" description="Secreted protein" evidence="2">
    <location>
        <begin position="28"/>
        <end position="77"/>
    </location>
</feature>
<accession>A0A1H4RD45</accession>
<evidence type="ECO:0000313" key="3">
    <source>
        <dbReference type="EMBL" id="SEC29779.1"/>
    </source>
</evidence>
<evidence type="ECO:0000256" key="2">
    <source>
        <dbReference type="SAM" id="SignalP"/>
    </source>
</evidence>
<dbReference type="OrthoDB" id="4482589at2"/>
<evidence type="ECO:0008006" key="5">
    <source>
        <dbReference type="Google" id="ProtNLM"/>
    </source>
</evidence>
<feature type="region of interest" description="Disordered" evidence="1">
    <location>
        <begin position="30"/>
        <end position="77"/>
    </location>
</feature>
<dbReference type="RefSeq" id="WP_073366761.1">
    <property type="nucleotide sequence ID" value="NZ_FNTL01000004.1"/>
</dbReference>
<proteinExistence type="predicted"/>
<dbReference type="Proteomes" id="UP000183407">
    <property type="component" value="Unassembled WGS sequence"/>
</dbReference>
<protein>
    <recommendedName>
        <fullName evidence="5">Secreted protein</fullName>
    </recommendedName>
</protein>
<feature type="signal peptide" evidence="2">
    <location>
        <begin position="1"/>
        <end position="27"/>
    </location>
</feature>
<evidence type="ECO:0000313" key="4">
    <source>
        <dbReference type="Proteomes" id="UP000183407"/>
    </source>
</evidence>
<reference evidence="4" key="1">
    <citation type="submission" date="2016-10" db="EMBL/GenBank/DDBJ databases">
        <authorList>
            <person name="Varghese N."/>
        </authorList>
    </citation>
    <scope>NUCLEOTIDE SEQUENCE [LARGE SCALE GENOMIC DNA]</scope>
    <source>
        <strain evidence="4">DSM 44719</strain>
    </source>
</reference>
<name>A0A1H4RD45_RHOJO</name>
<sequence length="77" mass="7827">MTSNKTRTAAAAAAGVALGLGALMAQAATANAAPPPYAPTPAVISQQDGPLYHPANYPLEPDDGVISHSLDPDMPWM</sequence>
<organism evidence="3 4">
    <name type="scientific">Rhodococcus jostii</name>
    <dbReference type="NCBI Taxonomy" id="132919"/>
    <lineage>
        <taxon>Bacteria</taxon>
        <taxon>Bacillati</taxon>
        <taxon>Actinomycetota</taxon>
        <taxon>Actinomycetes</taxon>
        <taxon>Mycobacteriales</taxon>
        <taxon>Nocardiaceae</taxon>
        <taxon>Rhodococcus</taxon>
    </lineage>
</organism>
<dbReference type="EMBL" id="FNTL01000004">
    <property type="protein sequence ID" value="SEC29779.1"/>
    <property type="molecule type" value="Genomic_DNA"/>
</dbReference>
<dbReference type="AlphaFoldDB" id="A0A1H4RD45"/>
<keyword evidence="2" id="KW-0732">Signal</keyword>
<gene>
    <name evidence="3" type="ORF">SAMN04490220_1284</name>
</gene>